<name>A0AA88IKI0_ARTSF</name>
<keyword evidence="3" id="KW-0548">Nucleotidyltransferase</keyword>
<evidence type="ECO:0000259" key="13">
    <source>
        <dbReference type="PROSITE" id="PS50878"/>
    </source>
</evidence>
<keyword evidence="5" id="KW-0732">Signal</keyword>
<keyword evidence="15" id="KW-1185">Reference proteome</keyword>
<proteinExistence type="inferred from homology"/>
<dbReference type="SMART" id="SM00020">
    <property type="entry name" value="Tryp_SPc"/>
    <property type="match status" value="3"/>
</dbReference>
<dbReference type="InterPro" id="IPR043128">
    <property type="entry name" value="Rev_trsase/Diguanyl_cyclase"/>
</dbReference>
<dbReference type="Gene3D" id="3.10.10.10">
    <property type="entry name" value="HIV Type 1 Reverse Transcriptase, subunit A, domain 1"/>
    <property type="match status" value="1"/>
</dbReference>
<dbReference type="Gene3D" id="3.30.70.270">
    <property type="match status" value="2"/>
</dbReference>
<gene>
    <name evidence="14" type="ORF">QYM36_001896</name>
</gene>
<dbReference type="EMBL" id="JAVRJZ010000004">
    <property type="protein sequence ID" value="KAK2723382.1"/>
    <property type="molecule type" value="Genomic_DNA"/>
</dbReference>
<evidence type="ECO:0000256" key="8">
    <source>
        <dbReference type="ARBA" id="ARBA00022918"/>
    </source>
</evidence>
<keyword evidence="9" id="KW-1015">Disulfide bond</keyword>
<dbReference type="InterPro" id="IPR000477">
    <property type="entry name" value="RT_dom"/>
</dbReference>
<protein>
    <recommendedName>
        <fullName evidence="1">RNA-directed DNA polymerase</fullName>
        <ecNumber evidence="1">2.7.7.49</ecNumber>
    </recommendedName>
</protein>
<dbReference type="CDD" id="cd01647">
    <property type="entry name" value="RT_LTR"/>
    <property type="match status" value="1"/>
</dbReference>
<dbReference type="Gene3D" id="2.40.10.10">
    <property type="entry name" value="Trypsin-like serine proteases"/>
    <property type="match status" value="3"/>
</dbReference>
<dbReference type="GO" id="GO:0004519">
    <property type="term" value="F:endonuclease activity"/>
    <property type="evidence" value="ECO:0007669"/>
    <property type="project" value="UniProtKB-KW"/>
</dbReference>
<evidence type="ECO:0000259" key="12">
    <source>
        <dbReference type="PROSITE" id="PS50240"/>
    </source>
</evidence>
<evidence type="ECO:0000256" key="1">
    <source>
        <dbReference type="ARBA" id="ARBA00012493"/>
    </source>
</evidence>
<dbReference type="PRINTS" id="PR00722">
    <property type="entry name" value="CHYMOTRYPSIN"/>
</dbReference>
<dbReference type="InterPro" id="IPR051487">
    <property type="entry name" value="Ser/Thr_Proteases_Immune/Dev"/>
</dbReference>
<dbReference type="FunFam" id="2.40.10.10:FF:000028">
    <property type="entry name" value="Serine protease easter"/>
    <property type="match status" value="3"/>
</dbReference>
<evidence type="ECO:0000256" key="2">
    <source>
        <dbReference type="ARBA" id="ARBA00022679"/>
    </source>
</evidence>
<dbReference type="PROSITE" id="PS50878">
    <property type="entry name" value="RT_POL"/>
    <property type="match status" value="1"/>
</dbReference>
<reference evidence="14" key="1">
    <citation type="submission" date="2023-07" db="EMBL/GenBank/DDBJ databases">
        <title>Chromosome-level genome assembly of Artemia franciscana.</title>
        <authorList>
            <person name="Jo E."/>
        </authorList>
    </citation>
    <scope>NUCLEOTIDE SEQUENCE</scope>
    <source>
        <tissue evidence="14">Whole body</tissue>
    </source>
</reference>
<dbReference type="CDD" id="cd00190">
    <property type="entry name" value="Tryp_SPc"/>
    <property type="match status" value="3"/>
</dbReference>
<dbReference type="Pfam" id="PF17917">
    <property type="entry name" value="RT_RNaseH"/>
    <property type="match status" value="1"/>
</dbReference>
<comment type="similarity">
    <text evidence="11">Belongs to the peptidase S1 family. CLIP subfamily.</text>
</comment>
<dbReference type="Pfam" id="PF00078">
    <property type="entry name" value="RVT_1"/>
    <property type="match status" value="1"/>
</dbReference>
<feature type="domain" description="Reverse transcriptase" evidence="13">
    <location>
        <begin position="859"/>
        <end position="1038"/>
    </location>
</feature>
<keyword evidence="2" id="KW-0808">Transferase</keyword>
<dbReference type="CDD" id="cd09274">
    <property type="entry name" value="RNase_HI_RT_Ty3"/>
    <property type="match status" value="1"/>
</dbReference>
<dbReference type="GO" id="GO:0003964">
    <property type="term" value="F:RNA-directed DNA polymerase activity"/>
    <property type="evidence" value="ECO:0007669"/>
    <property type="project" value="UniProtKB-KW"/>
</dbReference>
<dbReference type="SUPFAM" id="SSF56672">
    <property type="entry name" value="DNA/RNA polymerases"/>
    <property type="match status" value="1"/>
</dbReference>
<evidence type="ECO:0000256" key="7">
    <source>
        <dbReference type="ARBA" id="ARBA00022801"/>
    </source>
</evidence>
<evidence type="ECO:0000313" key="15">
    <source>
        <dbReference type="Proteomes" id="UP001187531"/>
    </source>
</evidence>
<dbReference type="InterPro" id="IPR043502">
    <property type="entry name" value="DNA/RNA_pol_sf"/>
</dbReference>
<dbReference type="PROSITE" id="PS50240">
    <property type="entry name" value="TRYPSIN_DOM"/>
    <property type="match status" value="3"/>
</dbReference>
<dbReference type="InterPro" id="IPR043504">
    <property type="entry name" value="Peptidase_S1_PA_chymotrypsin"/>
</dbReference>
<dbReference type="AlphaFoldDB" id="A0AA88IKI0"/>
<keyword evidence="6" id="KW-0255">Endonuclease</keyword>
<evidence type="ECO:0000256" key="6">
    <source>
        <dbReference type="ARBA" id="ARBA00022759"/>
    </source>
</evidence>
<dbReference type="InterPro" id="IPR001254">
    <property type="entry name" value="Trypsin_dom"/>
</dbReference>
<keyword evidence="10" id="KW-0325">Glycoprotein</keyword>
<evidence type="ECO:0000256" key="4">
    <source>
        <dbReference type="ARBA" id="ARBA00022722"/>
    </source>
</evidence>
<comment type="caution">
    <text evidence="14">The sequence shown here is derived from an EMBL/GenBank/DDBJ whole genome shotgun (WGS) entry which is preliminary data.</text>
</comment>
<evidence type="ECO:0000256" key="5">
    <source>
        <dbReference type="ARBA" id="ARBA00022729"/>
    </source>
</evidence>
<organism evidence="14 15">
    <name type="scientific">Artemia franciscana</name>
    <name type="common">Brine shrimp</name>
    <name type="synonym">Artemia sanfranciscana</name>
    <dbReference type="NCBI Taxonomy" id="6661"/>
    <lineage>
        <taxon>Eukaryota</taxon>
        <taxon>Metazoa</taxon>
        <taxon>Ecdysozoa</taxon>
        <taxon>Arthropoda</taxon>
        <taxon>Crustacea</taxon>
        <taxon>Branchiopoda</taxon>
        <taxon>Anostraca</taxon>
        <taxon>Artemiidae</taxon>
        <taxon>Artemia</taxon>
    </lineage>
</organism>
<evidence type="ECO:0000256" key="3">
    <source>
        <dbReference type="ARBA" id="ARBA00022695"/>
    </source>
</evidence>
<evidence type="ECO:0000256" key="11">
    <source>
        <dbReference type="ARBA" id="ARBA00024195"/>
    </source>
</evidence>
<evidence type="ECO:0000256" key="10">
    <source>
        <dbReference type="ARBA" id="ARBA00023180"/>
    </source>
</evidence>
<dbReference type="FunFam" id="3.30.70.270:FF:000020">
    <property type="entry name" value="Transposon Tf2-6 polyprotein-like Protein"/>
    <property type="match status" value="1"/>
</dbReference>
<dbReference type="PANTHER" id="PTHR24256">
    <property type="entry name" value="TRYPTASE-RELATED"/>
    <property type="match status" value="1"/>
</dbReference>
<evidence type="ECO:0000313" key="14">
    <source>
        <dbReference type="EMBL" id="KAK2723382.1"/>
    </source>
</evidence>
<dbReference type="InterPro" id="IPR001314">
    <property type="entry name" value="Peptidase_S1A"/>
</dbReference>
<dbReference type="Gene3D" id="1.25.50.20">
    <property type="match status" value="3"/>
</dbReference>
<keyword evidence="8" id="KW-0695">RNA-directed DNA polymerase</keyword>
<keyword evidence="4" id="KW-0540">Nuclease</keyword>
<dbReference type="Pfam" id="PF00089">
    <property type="entry name" value="Trypsin"/>
    <property type="match status" value="3"/>
</dbReference>
<dbReference type="GO" id="GO:0004252">
    <property type="term" value="F:serine-type endopeptidase activity"/>
    <property type="evidence" value="ECO:0007669"/>
    <property type="project" value="InterPro"/>
</dbReference>
<dbReference type="Proteomes" id="UP001187531">
    <property type="component" value="Unassembled WGS sequence"/>
</dbReference>
<keyword evidence="7" id="KW-0378">Hydrolase</keyword>
<dbReference type="EC" id="2.7.7.49" evidence="1"/>
<dbReference type="InterPro" id="IPR009003">
    <property type="entry name" value="Peptidase_S1_PA"/>
</dbReference>
<accession>A0AA88IKI0</accession>
<dbReference type="InterPro" id="IPR041373">
    <property type="entry name" value="RT_RNaseH"/>
</dbReference>
<feature type="domain" description="Peptidase S1" evidence="12">
    <location>
        <begin position="335"/>
        <end position="470"/>
    </location>
</feature>
<sequence>MAIGNSCKDLSIADDSRMRKEDAVFIYHGMARNPIGRSLALTFIRENWEQMASRIRLSSEPVKGFGIDYQNLAPNKLGIRGKDTIPVDPPDEYPWMAALMDLYGHFCGGSLIHNRHILTAARCVLNKTSTFPPKRELYVRLGEYDFLDKTRNKQNFSVERIIIHEDYKWPSNANDIAILRLTHEVDANNFEKIDLPLENEIHVLNKTGKIIGWGYCRNKKMSNILLETSVSIVPNRKCKFKKSSMLCAKKEDNSPRKGDEGGPLMIQYTKDRSKWWLYGIILSERIPIRLSSEPVKGFGIDYQNLAPNKLGIRGKDTIPVDPPDEYPWMAALMDLYGHFCGGSLIHNRHILTAARCVLNKTSTFPPKRELYVRLGEYDFLDKTRNKQNFSVERIIIHEDYKWPSNANDIAILRLTHEVDANNFEKIDLPLENEIHVLNKTGKIIGWGYCRNKKMSNILLETSVNLSIADDSRMRKEDAVFIYHGMARNPIGRSLALTFIRENWEQMASRIRLSSEPVKGFGIDYQNLAPNKLGIRGKDTIPVDSPDEYPWMAALMDLYGHFCGGSLIHNRHILTAARCVLNKTSTFPPKRELYVRLGEYDFLDKTRKEQNFSVERIIIHEDYKWPSNANDIAILRLTHEVDANNFEKIDLPLENEIHVLNKTGKIIGWGYCYNEKMSNILLETSVSTVPNRKCKLKKSSMLCAKKEDNSPRKGDEGGPLMIQYTKDRSKWRLYGIILSERIPLLDLSIADDSRMRKEDAVFIYHGMARNPIGRSLALTFIRENWEQMASRHITDIPLKQKLCDLLWEYRDVFSTSEDDIGLIPFYEHVIQTTGPPVAKQPYRIPYKHKEWLINKIHELEKNQIIKPCISPYSAPVILVPKKNNDLRLVVDSEALNKQVVSDKFPLPRIDEILDSISNKNKIFTSLDLTQGYHQLKIAEGDVFKTAFSTTECGSYEYLRVPFGLKTSSSALCRPLLHLLRGLNNIIHFVDDVIAIDRDAEDHLVTLAKVFEKFREGNLKCRPEQVNLFQTKRKFLGVVVTQGQISPDPDKIKSVKNIKPPQTIKQLRGILGLMSYFRKFIGNYAQVAKSLTDLTRGNPQKIVWSKTAQDSLDHLKKALTSEPILSLPDFETGQFVVTTDASNKGIGAILSQIINGEERVIAYASRTLTSGESNYSATQLELLSIIHNLDKFRHYLVGRKFKLRSDHKILQYLQTFKKPSGILAKWILKIQDLDYEFEHLKGKQNAP</sequence>
<dbReference type="GO" id="GO:0006508">
    <property type="term" value="P:proteolysis"/>
    <property type="evidence" value="ECO:0007669"/>
    <property type="project" value="InterPro"/>
</dbReference>
<feature type="domain" description="Peptidase S1" evidence="12">
    <location>
        <begin position="79"/>
        <end position="334"/>
    </location>
</feature>
<feature type="domain" description="Peptidase S1" evidence="12">
    <location>
        <begin position="534"/>
        <end position="790"/>
    </location>
</feature>
<evidence type="ECO:0000256" key="9">
    <source>
        <dbReference type="ARBA" id="ARBA00023157"/>
    </source>
</evidence>
<dbReference type="SUPFAM" id="SSF50494">
    <property type="entry name" value="Trypsin-like serine proteases"/>
    <property type="match status" value="3"/>
</dbReference>